<keyword evidence="4" id="KW-1185">Reference proteome</keyword>
<dbReference type="InterPro" id="IPR011048">
    <property type="entry name" value="Haem_d1_sf"/>
</dbReference>
<dbReference type="PANTHER" id="PTHR30344:SF1">
    <property type="entry name" value="6-PHOSPHOGLUCONOLACTONASE"/>
    <property type="match status" value="1"/>
</dbReference>
<dbReference type="EMBL" id="JMPI01000011">
    <property type="protein sequence ID" value="KFC84227.1"/>
    <property type="molecule type" value="Genomic_DNA"/>
</dbReference>
<keyword evidence="2" id="KW-0313">Glucose metabolism</keyword>
<dbReference type="InterPro" id="IPR050282">
    <property type="entry name" value="Cycloisomerase_2"/>
</dbReference>
<dbReference type="InterPro" id="IPR015943">
    <property type="entry name" value="WD40/YVTN_repeat-like_dom_sf"/>
</dbReference>
<name>A0A085GKI2_9ENTR</name>
<dbReference type="Proteomes" id="UP000028653">
    <property type="component" value="Unassembled WGS sequence"/>
</dbReference>
<evidence type="ECO:0000256" key="1">
    <source>
        <dbReference type="ARBA" id="ARBA00005564"/>
    </source>
</evidence>
<comment type="caution">
    <text evidence="3">The sequence shown here is derived from an EMBL/GenBank/DDBJ whole genome shotgun (WGS) entry which is preliminary data.</text>
</comment>
<keyword evidence="2" id="KW-0119">Carbohydrate metabolism</keyword>
<comment type="similarity">
    <text evidence="1">Belongs to the cycloisomerase 2 family.</text>
</comment>
<dbReference type="PANTHER" id="PTHR30344">
    <property type="entry name" value="6-PHOSPHOGLUCONOLACTONASE-RELATED"/>
    <property type="match status" value="1"/>
</dbReference>
<accession>A0A085GKI2</accession>
<dbReference type="STRING" id="1006004.GBAG_0393"/>
<evidence type="ECO:0000313" key="3">
    <source>
        <dbReference type="EMBL" id="KFC84227.1"/>
    </source>
</evidence>
<dbReference type="RefSeq" id="WP_034492964.1">
    <property type="nucleotide sequence ID" value="NZ_JMPI01000011.1"/>
</dbReference>
<dbReference type="GO" id="GO:0005829">
    <property type="term" value="C:cytosol"/>
    <property type="evidence" value="ECO:0007669"/>
    <property type="project" value="TreeGrafter"/>
</dbReference>
<organism evidence="3 4">
    <name type="scientific">Buttiauxella agrestis ATCC 33320</name>
    <dbReference type="NCBI Taxonomy" id="1006004"/>
    <lineage>
        <taxon>Bacteria</taxon>
        <taxon>Pseudomonadati</taxon>
        <taxon>Pseudomonadota</taxon>
        <taxon>Gammaproteobacteria</taxon>
        <taxon>Enterobacterales</taxon>
        <taxon>Enterobacteriaceae</taxon>
        <taxon>Buttiauxella</taxon>
    </lineage>
</organism>
<dbReference type="Gene3D" id="2.130.10.10">
    <property type="entry name" value="YVTN repeat-like/Quinoprotein amine dehydrogenase"/>
    <property type="match status" value="1"/>
</dbReference>
<evidence type="ECO:0000313" key="4">
    <source>
        <dbReference type="Proteomes" id="UP000028653"/>
    </source>
</evidence>
<dbReference type="OrthoDB" id="9790815at2"/>
<dbReference type="AlphaFoldDB" id="A0A085GKI2"/>
<reference evidence="3 4" key="1">
    <citation type="submission" date="2014-05" db="EMBL/GenBank/DDBJ databases">
        <title>ATOL: Assembling a taxonomically balanced genome-scale reconstruction of the evolutionary history of the Enterobacteriaceae.</title>
        <authorList>
            <person name="Plunkett G.III."/>
            <person name="Neeno-Eckwall E.C."/>
            <person name="Glasner J.D."/>
            <person name="Perna N.T."/>
        </authorList>
    </citation>
    <scope>NUCLEOTIDE SEQUENCE [LARGE SCALE GENOMIC DNA]</scope>
    <source>
        <strain evidence="3 4">ATCC 33320</strain>
    </source>
</reference>
<dbReference type="SUPFAM" id="SSF51004">
    <property type="entry name" value="C-terminal (heme d1) domain of cytochrome cd1-nitrite reductase"/>
    <property type="match status" value="1"/>
</dbReference>
<dbReference type="eggNOG" id="COG2706">
    <property type="taxonomic scope" value="Bacteria"/>
</dbReference>
<sequence>MPATQPQYAWIGTYHPNGEGVYRFLVDAETGALTHKTLVCELPHAAQLTAAKNGKTLYVASEAEQGTVAALRVGDDGNLTELNQVSSGGAGAVFLALTPDGRYLLVANYGSGSVAVLPVRADGSLGEATDVQQDSGPAGAKKPVAAVEGSFAASGHSSAHAHMIAADPTGKYVFTTDLGLDRIYQYRFDKTHGKLVPNDPPYIDASSKGAGPRHFVFTPGGEGLWLINEEASTLTYYQVDENLGTLTEGESLSSLPEGFKGTSYASGLLLSKDGKQLYIANRLHNSIGHFTVTANGKLVLQEHVWTRGDYPRTLTLDHNEKYLYVMNQRSDNITRFSVAHGNGKLTFVEDYIAVGSPSQMVMTGITPD</sequence>
<proteinExistence type="inferred from homology"/>
<dbReference type="GO" id="GO:0006006">
    <property type="term" value="P:glucose metabolic process"/>
    <property type="evidence" value="ECO:0007669"/>
    <property type="project" value="UniProtKB-KW"/>
</dbReference>
<gene>
    <name evidence="3" type="ORF">GBAG_0393</name>
</gene>
<protein>
    <submittedName>
        <fullName evidence="3">Putative hemagglutinin-related protein</fullName>
    </submittedName>
</protein>
<dbReference type="InterPro" id="IPR019405">
    <property type="entry name" value="Lactonase_7-beta_prop"/>
</dbReference>
<dbReference type="GO" id="GO:0017057">
    <property type="term" value="F:6-phosphogluconolactonase activity"/>
    <property type="evidence" value="ECO:0007669"/>
    <property type="project" value="TreeGrafter"/>
</dbReference>
<evidence type="ECO:0000256" key="2">
    <source>
        <dbReference type="ARBA" id="ARBA00022526"/>
    </source>
</evidence>
<dbReference type="Pfam" id="PF10282">
    <property type="entry name" value="Lactonase"/>
    <property type="match status" value="1"/>
</dbReference>